<organism evidence="1 2">
    <name type="scientific">Rhizobium lusitanum</name>
    <dbReference type="NCBI Taxonomy" id="293958"/>
    <lineage>
        <taxon>Bacteria</taxon>
        <taxon>Pseudomonadati</taxon>
        <taxon>Pseudomonadota</taxon>
        <taxon>Alphaproteobacteria</taxon>
        <taxon>Hyphomicrobiales</taxon>
        <taxon>Rhizobiaceae</taxon>
        <taxon>Rhizobium/Agrobacterium group</taxon>
        <taxon>Rhizobium</taxon>
    </lineage>
</organism>
<gene>
    <name evidence="1" type="ORF">GGD46_004426</name>
</gene>
<comment type="caution">
    <text evidence="1">The sequence shown here is derived from an EMBL/GenBank/DDBJ whole genome shotgun (WGS) entry which is preliminary data.</text>
</comment>
<protein>
    <submittedName>
        <fullName evidence="1">Uncharacterized protein</fullName>
    </submittedName>
</protein>
<dbReference type="Proteomes" id="UP000565576">
    <property type="component" value="Unassembled WGS sequence"/>
</dbReference>
<dbReference type="RefSeq" id="WP_184707677.1">
    <property type="nucleotide sequence ID" value="NZ_JACHBG010000011.1"/>
</dbReference>
<evidence type="ECO:0000313" key="2">
    <source>
        <dbReference type="Proteomes" id="UP000565576"/>
    </source>
</evidence>
<dbReference type="EMBL" id="JACHBG010000011">
    <property type="protein sequence ID" value="MBB6487126.1"/>
    <property type="molecule type" value="Genomic_DNA"/>
</dbReference>
<sequence length="64" mass="7305">MNDDFRLKLIKIRDEKIAHRDELLEMKMRAASAKQVSGDIDIDGMIAHEQLAIDNLDDAIARLN</sequence>
<name>A0A7X0IWQ7_9HYPH</name>
<accession>A0A7X0IWQ7</accession>
<proteinExistence type="predicted"/>
<reference evidence="1 2" key="1">
    <citation type="submission" date="2020-08" db="EMBL/GenBank/DDBJ databases">
        <title>Genomic Encyclopedia of Type Strains, Phase IV (KMG-V): Genome sequencing to study the core and pangenomes of soil and plant-associated prokaryotes.</title>
        <authorList>
            <person name="Whitman W."/>
        </authorList>
    </citation>
    <scope>NUCLEOTIDE SEQUENCE [LARGE SCALE GENOMIC DNA]</scope>
    <source>
        <strain evidence="1 2">SEMIA 4060</strain>
    </source>
</reference>
<evidence type="ECO:0000313" key="1">
    <source>
        <dbReference type="EMBL" id="MBB6487126.1"/>
    </source>
</evidence>
<dbReference type="AlphaFoldDB" id="A0A7X0IWQ7"/>